<dbReference type="PANTHER" id="PTHR38733">
    <property type="entry name" value="PROTEIN MCRC"/>
    <property type="match status" value="1"/>
</dbReference>
<protein>
    <submittedName>
        <fullName evidence="1">3-isopropylmalate dehydrogenase</fullName>
    </submittedName>
</protein>
<proteinExistence type="predicted"/>
<dbReference type="AlphaFoldDB" id="A0AAU8U2Z4"/>
<evidence type="ECO:0000313" key="1">
    <source>
        <dbReference type="EMBL" id="AMC00178.1"/>
    </source>
</evidence>
<dbReference type="RefSeq" id="WP_003142565.1">
    <property type="nucleotide sequence ID" value="NZ_CP014164.1"/>
</dbReference>
<organism evidence="1 2">
    <name type="scientific">Aerococcus viridans</name>
    <dbReference type="NCBI Taxonomy" id="1377"/>
    <lineage>
        <taxon>Bacteria</taxon>
        <taxon>Bacillati</taxon>
        <taxon>Bacillota</taxon>
        <taxon>Bacilli</taxon>
        <taxon>Lactobacillales</taxon>
        <taxon>Aerococcaceae</taxon>
        <taxon>Aerococcus</taxon>
    </lineage>
</organism>
<reference evidence="1 2" key="1">
    <citation type="journal article" date="2016" name="Genome Announc.">
        <title>Complete Genome Sequences of Aerococcus christensenii CCUG 28831T, Aerococcus sanguinicola CCUG 43001T, Aerococcus urinae CCUG 36881T, Aerococcus urinaeequi CCUG 28094T, Aerococcus urinaehominis CCUG 42038 BT, and Aerococcus viridans CCUG 4311T.</title>
        <authorList>
            <person name="Carkaci D."/>
            <person name="Dargis R."/>
            <person name="Nielsen X.C."/>
            <person name="Skovgaard O."/>
            <person name="Fuursted K."/>
            <person name="Christensen J.J."/>
        </authorList>
    </citation>
    <scope>NUCLEOTIDE SEQUENCE [LARGE SCALE GENOMIC DNA]</scope>
    <source>
        <strain evidence="1 2">CCUG4311</strain>
    </source>
</reference>
<name>A0AAU8U2Z4_9LACT</name>
<dbReference type="REBASE" id="137654">
    <property type="entry name" value="Avi4311McrBCP"/>
</dbReference>
<dbReference type="Pfam" id="PF10117">
    <property type="entry name" value="McrBC"/>
    <property type="match status" value="1"/>
</dbReference>
<gene>
    <name evidence="1" type="ORF">AWM76_00635</name>
</gene>
<accession>A0AAU8U2Z4</accession>
<dbReference type="PANTHER" id="PTHR38733:SF1">
    <property type="entry name" value="TYPE IV METHYL-DIRECTED RESTRICTION ENZYME ECOKMCRBC"/>
    <property type="match status" value="1"/>
</dbReference>
<sequence length="441" mass="51584">MRIEDNQTYSRSEFVAAYPKLSTKLVDKTLATLSENENLLIFPSVFLDVDDLDHDSKIIETVNDSLKFQNVIGFIGYGDEQLEIHSRFSPGENNYFLHYMLQRVLNINIVDLDSTLSLREQLYQLSIYLFPRYLDAAMRKGIFRQYRRFEYNNANIKGNIDIARHIKLNTPFTGKVAYSTREFTQDNELMQLVRHTIEFIRLSTKNGRRILNSSELTKQNVSAVTIATPSYNRGNRRKVIIANKNTPVRHAYYTEYLALQKLCLMILTHRRHSFGENRKNIYGILFDVAWLWEEYLNTLLKDNFIHPRNKQSKEGISLFADRIRTVYPDFYNQDSGAVIDAKYKKLEYTAKGINREDLYQIISYSYILKSKKAGVVYPSTSETEYKKVGTLSGYGADIFKQSIHIPQQVDSYKEFDLLIKKSEYKFKKEIESFSHGEIEKH</sequence>
<reference evidence="2" key="2">
    <citation type="submission" date="2016-01" db="EMBL/GenBank/DDBJ databases">
        <title>Six Aerococcus type strain genome sequencing and assembly using PacBio and Illumina Hiseq.</title>
        <authorList>
            <person name="Carkaci D."/>
            <person name="Dargis R."/>
            <person name="Nielsen X.C."/>
            <person name="Skovgaard O."/>
            <person name="Fuursted K."/>
            <person name="Christensen J.J."/>
        </authorList>
    </citation>
    <scope>NUCLEOTIDE SEQUENCE [LARGE SCALE GENOMIC DNA]</scope>
    <source>
        <strain evidence="2">CCUG4311</strain>
    </source>
</reference>
<dbReference type="EMBL" id="CP014164">
    <property type="protein sequence ID" value="AMC00178.1"/>
    <property type="molecule type" value="Genomic_DNA"/>
</dbReference>
<evidence type="ECO:0000313" key="2">
    <source>
        <dbReference type="Proteomes" id="UP000066986"/>
    </source>
</evidence>
<dbReference type="KEGG" id="avs:AWM76_00635"/>
<dbReference type="GeneID" id="32029416"/>
<dbReference type="InterPro" id="IPR019292">
    <property type="entry name" value="McrC"/>
</dbReference>
<dbReference type="Proteomes" id="UP000066986">
    <property type="component" value="Chromosome"/>
</dbReference>